<dbReference type="InterPro" id="IPR029063">
    <property type="entry name" value="SAM-dependent_MTases_sf"/>
</dbReference>
<comment type="catalytic activity">
    <reaction evidence="5">
        <text>L-glutaminyl-[peptide chain release factor] + S-adenosyl-L-methionine = N(5)-methyl-L-glutaminyl-[peptide chain release factor] + S-adenosyl-L-homocysteine + H(+)</text>
        <dbReference type="Rhea" id="RHEA:42896"/>
        <dbReference type="Rhea" id="RHEA-COMP:10271"/>
        <dbReference type="Rhea" id="RHEA-COMP:10272"/>
        <dbReference type="ChEBI" id="CHEBI:15378"/>
        <dbReference type="ChEBI" id="CHEBI:30011"/>
        <dbReference type="ChEBI" id="CHEBI:57856"/>
        <dbReference type="ChEBI" id="CHEBI:59789"/>
        <dbReference type="ChEBI" id="CHEBI:61891"/>
        <dbReference type="EC" id="2.1.1.297"/>
    </reaction>
</comment>
<dbReference type="InterPro" id="IPR040758">
    <property type="entry name" value="PrmC_N"/>
</dbReference>
<evidence type="ECO:0000256" key="2">
    <source>
        <dbReference type="ARBA" id="ARBA00022603"/>
    </source>
</evidence>
<keyword evidence="9" id="KW-1185">Reference proteome</keyword>
<dbReference type="GO" id="GO:0102559">
    <property type="term" value="F:peptide chain release factor N(5)-glutamine methyltransferase activity"/>
    <property type="evidence" value="ECO:0007669"/>
    <property type="project" value="UniProtKB-EC"/>
</dbReference>
<evidence type="ECO:0000313" key="9">
    <source>
        <dbReference type="Proteomes" id="UP000326354"/>
    </source>
</evidence>
<feature type="domain" description="Methyltransferase small" evidence="6">
    <location>
        <begin position="194"/>
        <end position="288"/>
    </location>
</feature>
<dbReference type="CDD" id="cd02440">
    <property type="entry name" value="AdoMet_MTases"/>
    <property type="match status" value="1"/>
</dbReference>
<evidence type="ECO:0000256" key="3">
    <source>
        <dbReference type="ARBA" id="ARBA00022679"/>
    </source>
</evidence>
<evidence type="ECO:0000256" key="1">
    <source>
        <dbReference type="ARBA" id="ARBA00012771"/>
    </source>
</evidence>
<dbReference type="InterPro" id="IPR050320">
    <property type="entry name" value="N5-glutamine_MTase"/>
</dbReference>
<sequence length="376" mass="43060">MKIITTIIRLLYPEKKPHIGSFSSHIEAPCISLTLEDVHCYKKKSFDAILAPEFSENYFALVRPGGFLVLQNSKESPSAVTFENYTIMRQPCITDNDTLSVRAAVLWSNLNLYFSDDRGIESQMLVEHCLQENTSFLYTFPEKKMTLKEDCLLQTLLEKRQQRIPISYILQCKNFMSLSFAVDENVLIPRPETELIVEYVMETYQRQEICGLDLATGSGCIAISILHYLPQAFFVASDLSFAALQKAKENAIVNGVYERIRLVNGDMLQPFDAHQQFDVIVSNPPYIAFHDYENLCPELKYEPQMALTAEEDGLYFYRTILEAAYGYLKPGGELIMEMGYLQFPQIKAMIPKELQFKDVIKDHAGIDRVIIVESKF</sequence>
<dbReference type="NCBIfam" id="TIGR00536">
    <property type="entry name" value="hemK_fam"/>
    <property type="match status" value="1"/>
</dbReference>
<gene>
    <name evidence="8" type="ORF">UABAM_03621</name>
</gene>
<dbReference type="Gene3D" id="3.40.50.150">
    <property type="entry name" value="Vaccinia Virus protein VP39"/>
    <property type="match status" value="1"/>
</dbReference>
<dbReference type="InterPro" id="IPR002052">
    <property type="entry name" value="DNA_methylase_N6_adenine_CS"/>
</dbReference>
<protein>
    <recommendedName>
        <fullName evidence="1">peptide chain release factor N(5)-glutamine methyltransferase</fullName>
        <ecNumber evidence="1">2.1.1.297</ecNumber>
    </recommendedName>
</protein>
<keyword evidence="4" id="KW-0949">S-adenosyl-L-methionine</keyword>
<dbReference type="GO" id="GO:0032259">
    <property type="term" value="P:methylation"/>
    <property type="evidence" value="ECO:0007669"/>
    <property type="project" value="UniProtKB-KW"/>
</dbReference>
<reference evidence="8 9" key="1">
    <citation type="submission" date="2019-08" db="EMBL/GenBank/DDBJ databases">
        <title>Complete genome sequence of Candidatus Uab amorphum.</title>
        <authorList>
            <person name="Shiratori T."/>
            <person name="Suzuki S."/>
            <person name="Kakizawa Y."/>
            <person name="Ishida K."/>
        </authorList>
    </citation>
    <scope>NUCLEOTIDE SEQUENCE [LARGE SCALE GENOMIC DNA]</scope>
    <source>
        <strain evidence="8 9">SRT547</strain>
    </source>
</reference>
<evidence type="ECO:0000313" key="8">
    <source>
        <dbReference type="EMBL" id="BBM85258.1"/>
    </source>
</evidence>
<dbReference type="AlphaFoldDB" id="A0A5S9INP5"/>
<dbReference type="KEGG" id="uam:UABAM_03621"/>
<dbReference type="EMBL" id="AP019860">
    <property type="protein sequence ID" value="BBM85258.1"/>
    <property type="molecule type" value="Genomic_DNA"/>
</dbReference>
<dbReference type="EC" id="2.1.1.297" evidence="1"/>
<dbReference type="Pfam" id="PF17827">
    <property type="entry name" value="PrmC_N"/>
    <property type="match status" value="1"/>
</dbReference>
<dbReference type="OrthoDB" id="9800643at2"/>
<accession>A0A5S9INP5</accession>
<keyword evidence="2 8" id="KW-0489">Methyltransferase</keyword>
<evidence type="ECO:0000259" key="7">
    <source>
        <dbReference type="Pfam" id="PF17827"/>
    </source>
</evidence>
<dbReference type="NCBIfam" id="TIGR03534">
    <property type="entry name" value="RF_mod_PrmC"/>
    <property type="match status" value="1"/>
</dbReference>
<dbReference type="InterPro" id="IPR019874">
    <property type="entry name" value="RF_methyltr_PrmC"/>
</dbReference>
<dbReference type="PANTHER" id="PTHR18895:SF74">
    <property type="entry name" value="MTRF1L RELEASE FACTOR GLUTAMINE METHYLTRANSFERASE"/>
    <property type="match status" value="1"/>
</dbReference>
<dbReference type="PROSITE" id="PS00092">
    <property type="entry name" value="N6_MTASE"/>
    <property type="match status" value="1"/>
</dbReference>
<dbReference type="SUPFAM" id="SSF53335">
    <property type="entry name" value="S-adenosyl-L-methionine-dependent methyltransferases"/>
    <property type="match status" value="1"/>
</dbReference>
<dbReference type="RefSeq" id="WP_151969369.1">
    <property type="nucleotide sequence ID" value="NZ_AP019860.1"/>
</dbReference>
<name>A0A5S9INP5_UABAM</name>
<evidence type="ECO:0000259" key="6">
    <source>
        <dbReference type="Pfam" id="PF05175"/>
    </source>
</evidence>
<dbReference type="Proteomes" id="UP000326354">
    <property type="component" value="Chromosome"/>
</dbReference>
<dbReference type="InterPro" id="IPR004556">
    <property type="entry name" value="HemK-like"/>
</dbReference>
<feature type="domain" description="Release factor glutamine methyltransferase N-terminal" evidence="7">
    <location>
        <begin position="117"/>
        <end position="170"/>
    </location>
</feature>
<dbReference type="Gene3D" id="1.10.8.10">
    <property type="entry name" value="DNA helicase RuvA subunit, C-terminal domain"/>
    <property type="match status" value="1"/>
</dbReference>
<organism evidence="8 9">
    <name type="scientific">Uabimicrobium amorphum</name>
    <dbReference type="NCBI Taxonomy" id="2596890"/>
    <lineage>
        <taxon>Bacteria</taxon>
        <taxon>Pseudomonadati</taxon>
        <taxon>Planctomycetota</taxon>
        <taxon>Candidatus Uabimicrobiia</taxon>
        <taxon>Candidatus Uabimicrobiales</taxon>
        <taxon>Candidatus Uabimicrobiaceae</taxon>
        <taxon>Candidatus Uabimicrobium</taxon>
    </lineage>
</organism>
<dbReference type="Pfam" id="PF05175">
    <property type="entry name" value="MTS"/>
    <property type="match status" value="1"/>
</dbReference>
<keyword evidence="3 8" id="KW-0808">Transferase</keyword>
<dbReference type="PANTHER" id="PTHR18895">
    <property type="entry name" value="HEMK METHYLTRANSFERASE"/>
    <property type="match status" value="1"/>
</dbReference>
<evidence type="ECO:0000256" key="5">
    <source>
        <dbReference type="ARBA" id="ARBA00048391"/>
    </source>
</evidence>
<dbReference type="InterPro" id="IPR007848">
    <property type="entry name" value="Small_mtfrase_dom"/>
</dbReference>
<dbReference type="GO" id="GO:0003676">
    <property type="term" value="F:nucleic acid binding"/>
    <property type="evidence" value="ECO:0007669"/>
    <property type="project" value="InterPro"/>
</dbReference>
<proteinExistence type="predicted"/>
<evidence type="ECO:0000256" key="4">
    <source>
        <dbReference type="ARBA" id="ARBA00022691"/>
    </source>
</evidence>